<name>A0A9P9EGD1_9HYPO</name>
<feature type="compositionally biased region" description="Polar residues" evidence="1">
    <location>
        <begin position="275"/>
        <end position="293"/>
    </location>
</feature>
<comment type="caution">
    <text evidence="2">The sequence shown here is derived from an EMBL/GenBank/DDBJ whole genome shotgun (WGS) entry which is preliminary data.</text>
</comment>
<feature type="compositionally biased region" description="Low complexity" evidence="1">
    <location>
        <begin position="153"/>
        <end position="168"/>
    </location>
</feature>
<feature type="region of interest" description="Disordered" evidence="1">
    <location>
        <begin position="114"/>
        <end position="142"/>
    </location>
</feature>
<feature type="region of interest" description="Disordered" evidence="1">
    <location>
        <begin position="433"/>
        <end position="459"/>
    </location>
</feature>
<keyword evidence="3" id="KW-1185">Reference proteome</keyword>
<protein>
    <submittedName>
        <fullName evidence="2">Uncharacterized protein</fullName>
    </submittedName>
</protein>
<feature type="region of interest" description="Disordered" evidence="1">
    <location>
        <begin position="585"/>
        <end position="611"/>
    </location>
</feature>
<dbReference type="EMBL" id="JAGMUU010000015">
    <property type="protein sequence ID" value="KAH7137365.1"/>
    <property type="molecule type" value="Genomic_DNA"/>
</dbReference>
<dbReference type="OrthoDB" id="5357217at2759"/>
<evidence type="ECO:0000256" key="1">
    <source>
        <dbReference type="SAM" id="MobiDB-lite"/>
    </source>
</evidence>
<feature type="compositionally biased region" description="Polar residues" evidence="1">
    <location>
        <begin position="358"/>
        <end position="367"/>
    </location>
</feature>
<feature type="compositionally biased region" description="Acidic residues" evidence="1">
    <location>
        <begin position="623"/>
        <end position="633"/>
    </location>
</feature>
<proteinExistence type="predicted"/>
<feature type="compositionally biased region" description="Basic and acidic residues" evidence="1">
    <location>
        <begin position="371"/>
        <end position="380"/>
    </location>
</feature>
<sequence length="654" mass="70763">MSHRHETGPTVAGRADWVGNTPQHEAQVNPKPGSAEHLSTFVRGPKLGCSHFPKYRANKTANEQYPSRLGFFHGTNPDFQVSLLDTGRLCPECLLLVVPEGFNFWSMFERALGDNPPRPLQRPDGTPATWRDTSSTQTYPPLFQAGSEEFNQASPSAPGAAGGTFAPPMTLPMPQDLESEEAWSWLQHERKPFYIDQLHLAAGWNPAREKAAKSDATIVPRIGTRFVAEVPKAREKQVVNQDKSLADLLDHAVDSPVDTVSKFDLTSKDPKHQVGDSSSTGKTLTSPKTTDSVESAAAKQEQNNSAPGQVKKKPKSSYSRLVEGKVPSCHQTAETTVDTGGDVEEAKRKMSSAKTAKRTSPSGTSSLGKPVKKDATSENLRKEEVSVATIVTNLGTSSSPTNPPASSSVQPASARVLGVALANEAVELSILTDPQEAVSDKGNKSSREDAAGPTTHFKSKSLATHFSSWNPETVPADSLVSPPLIPDQSCRKPTAVSRIAQYTNNWCRAEPIPFDSSMKTPAIEDYMRQANISKQSSTSRANTPLEMLLKKEKILAKKKVDLLSDSDQSGSSILASLLEPKCEKARKDETKMADRAEIGSSEETKPMGISEDLAKMGNPIEMDLTDMSEDPAETENPVDMGPMARMEAMVVTLC</sequence>
<feature type="compositionally biased region" description="Basic and acidic residues" evidence="1">
    <location>
        <begin position="438"/>
        <end position="450"/>
    </location>
</feature>
<accession>A0A9P9EGD1</accession>
<organism evidence="2 3">
    <name type="scientific">Dactylonectria estremocensis</name>
    <dbReference type="NCBI Taxonomy" id="1079267"/>
    <lineage>
        <taxon>Eukaryota</taxon>
        <taxon>Fungi</taxon>
        <taxon>Dikarya</taxon>
        <taxon>Ascomycota</taxon>
        <taxon>Pezizomycotina</taxon>
        <taxon>Sordariomycetes</taxon>
        <taxon>Hypocreomycetidae</taxon>
        <taxon>Hypocreales</taxon>
        <taxon>Nectriaceae</taxon>
        <taxon>Dactylonectria</taxon>
    </lineage>
</organism>
<feature type="compositionally biased region" description="Basic and acidic residues" evidence="1">
    <location>
        <begin position="265"/>
        <end position="274"/>
    </location>
</feature>
<evidence type="ECO:0000313" key="3">
    <source>
        <dbReference type="Proteomes" id="UP000717696"/>
    </source>
</evidence>
<feature type="compositionally biased region" description="Polar residues" evidence="1">
    <location>
        <begin position="329"/>
        <end position="338"/>
    </location>
</feature>
<gene>
    <name evidence="2" type="ORF">B0J13DRAFT_639734</name>
</gene>
<feature type="region of interest" description="Disordered" evidence="1">
    <location>
        <begin position="262"/>
        <end position="380"/>
    </location>
</feature>
<feature type="region of interest" description="Disordered" evidence="1">
    <location>
        <begin position="149"/>
        <end position="168"/>
    </location>
</feature>
<dbReference type="AlphaFoldDB" id="A0A9P9EGD1"/>
<dbReference type="Proteomes" id="UP000717696">
    <property type="component" value="Unassembled WGS sequence"/>
</dbReference>
<feature type="region of interest" description="Disordered" evidence="1">
    <location>
        <begin position="623"/>
        <end position="642"/>
    </location>
</feature>
<evidence type="ECO:0000313" key="2">
    <source>
        <dbReference type="EMBL" id="KAH7137365.1"/>
    </source>
</evidence>
<feature type="compositionally biased region" description="Basic and acidic residues" evidence="1">
    <location>
        <begin position="585"/>
        <end position="605"/>
    </location>
</feature>
<feature type="region of interest" description="Disordered" evidence="1">
    <location>
        <begin position="1"/>
        <end position="38"/>
    </location>
</feature>
<reference evidence="2" key="1">
    <citation type="journal article" date="2021" name="Nat. Commun.">
        <title>Genetic determinants of endophytism in the Arabidopsis root mycobiome.</title>
        <authorList>
            <person name="Mesny F."/>
            <person name="Miyauchi S."/>
            <person name="Thiergart T."/>
            <person name="Pickel B."/>
            <person name="Atanasova L."/>
            <person name="Karlsson M."/>
            <person name="Huettel B."/>
            <person name="Barry K.W."/>
            <person name="Haridas S."/>
            <person name="Chen C."/>
            <person name="Bauer D."/>
            <person name="Andreopoulos W."/>
            <person name="Pangilinan J."/>
            <person name="LaButti K."/>
            <person name="Riley R."/>
            <person name="Lipzen A."/>
            <person name="Clum A."/>
            <person name="Drula E."/>
            <person name="Henrissat B."/>
            <person name="Kohler A."/>
            <person name="Grigoriev I.V."/>
            <person name="Martin F.M."/>
            <person name="Hacquard S."/>
        </authorList>
    </citation>
    <scope>NUCLEOTIDE SEQUENCE</scope>
    <source>
        <strain evidence="2">MPI-CAGE-AT-0021</strain>
    </source>
</reference>